<keyword evidence="2" id="KW-1185">Reference proteome</keyword>
<dbReference type="OrthoDB" id="3819922at2"/>
<reference evidence="1 2" key="1">
    <citation type="submission" date="2016-10" db="EMBL/GenBank/DDBJ databases">
        <authorList>
            <person name="Varghese N."/>
            <person name="Submissions S."/>
        </authorList>
    </citation>
    <scope>NUCLEOTIDE SEQUENCE [LARGE SCALE GENOMIC DNA]</scope>
    <source>
        <strain evidence="2">YIM D21,KCTC 23444,ACCC 10710</strain>
    </source>
</reference>
<organism evidence="1 2">
    <name type="scientific">Roseivivax sediminis</name>
    <dbReference type="NCBI Taxonomy" id="936889"/>
    <lineage>
        <taxon>Bacteria</taxon>
        <taxon>Pseudomonadati</taxon>
        <taxon>Pseudomonadota</taxon>
        <taxon>Alphaproteobacteria</taxon>
        <taxon>Rhodobacterales</taxon>
        <taxon>Roseobacteraceae</taxon>
        <taxon>Roseivivax</taxon>
    </lineage>
</organism>
<dbReference type="RefSeq" id="WP_149755073.1">
    <property type="nucleotide sequence ID" value="NZ_FOMS01000003.1"/>
</dbReference>
<dbReference type="SUPFAM" id="SSF52540">
    <property type="entry name" value="P-loop containing nucleoside triphosphate hydrolases"/>
    <property type="match status" value="1"/>
</dbReference>
<dbReference type="AlphaFoldDB" id="A0A1I1VFD9"/>
<accession>A0A1I1VFD9</accession>
<gene>
    <name evidence="1" type="ORF">SAMN04515678_103165</name>
</gene>
<protein>
    <recommendedName>
        <fullName evidence="3">AAA domain-containing protein</fullName>
    </recommendedName>
</protein>
<dbReference type="Gene3D" id="3.40.50.300">
    <property type="entry name" value="P-loop containing nucleotide triphosphate hydrolases"/>
    <property type="match status" value="1"/>
</dbReference>
<sequence>MSGAPVLVVVSGLSGAGKITVARPLAAGLGAAYLSVDSIEAALARDVLRGGPGVVAECVTPIPLAQMAWRWLRRRRTRGLSMWRFAVRTRRSIGGETRCGRALPDWPTVLARVCAPPPAAFRLDTATMTPGEAAVAIATRLSVLTETGAV</sequence>
<dbReference type="InterPro" id="IPR027417">
    <property type="entry name" value="P-loop_NTPase"/>
</dbReference>
<dbReference type="EMBL" id="FOMS01000003">
    <property type="protein sequence ID" value="SFD81589.1"/>
    <property type="molecule type" value="Genomic_DNA"/>
</dbReference>
<dbReference type="Proteomes" id="UP000325289">
    <property type="component" value="Unassembled WGS sequence"/>
</dbReference>
<evidence type="ECO:0000313" key="1">
    <source>
        <dbReference type="EMBL" id="SFD81589.1"/>
    </source>
</evidence>
<proteinExistence type="predicted"/>
<evidence type="ECO:0008006" key="3">
    <source>
        <dbReference type="Google" id="ProtNLM"/>
    </source>
</evidence>
<evidence type="ECO:0000313" key="2">
    <source>
        <dbReference type="Proteomes" id="UP000325289"/>
    </source>
</evidence>
<name>A0A1I1VFD9_9RHOB</name>